<feature type="domain" description="Copine C-terminal" evidence="1">
    <location>
        <begin position="169"/>
        <end position="306"/>
    </location>
</feature>
<dbReference type="EMBL" id="KY684083">
    <property type="protein sequence ID" value="ARF08795.1"/>
    <property type="molecule type" value="Genomic_DNA"/>
</dbReference>
<dbReference type="Pfam" id="PF07002">
    <property type="entry name" value="Copine"/>
    <property type="match status" value="1"/>
</dbReference>
<dbReference type="InterPro" id="IPR010734">
    <property type="entry name" value="Copine_C"/>
</dbReference>
<reference evidence="2" key="1">
    <citation type="journal article" date="2017" name="Science">
        <title>Giant viruses with an expanded complement of translation system components.</title>
        <authorList>
            <person name="Schulz F."/>
            <person name="Yutin N."/>
            <person name="Ivanova N.N."/>
            <person name="Ortega D.R."/>
            <person name="Lee T.K."/>
            <person name="Vierheilig J."/>
            <person name="Daims H."/>
            <person name="Horn M."/>
            <person name="Wagner M."/>
            <person name="Jensen G.J."/>
            <person name="Kyrpides N.C."/>
            <person name="Koonin E.V."/>
            <person name="Woyke T."/>
        </authorList>
    </citation>
    <scope>NUCLEOTIDE SEQUENCE</scope>
    <source>
        <strain evidence="2">CTV1</strain>
    </source>
</reference>
<sequence length="365" mass="42912">MGNIFKKQKKIRIFDDSLNLSELKQYIIKSKVNNDCDFLFFIDVTKSNLFMDGTTRHDFINNGKCSKYVLTNPYLSVLDIIKDFPFCENTNFLLYFYGTLKASLSENNLEKICIGYNDDTKELFKKNSNIYFNINEIIDAYNYGIEIINNKNLHLVWGNNSFHRGVPLINIIDESIKIAKKSQKFTTSIIFTDGFDKNYDKTDIYNILNKLIEATNYPIEFICICVGNNNFDLFSGFDDFDHNKIGVNKKKLTVLEKKRNFDNFKTVVLRNIVKRNLLNKLIRDEIYRNIFVELPQVYEYIKRKNIINYQTLNTNDNKQIVSNNYSDIRNSVLEIDLNDNNKYEISNQNSNNNKIDNIRNSIRIN</sequence>
<name>A0A1V0SAP6_9VIRU</name>
<gene>
    <name evidence="2" type="ORF">Catovirus_1_845</name>
</gene>
<accession>A0A1V0SAP6</accession>
<organism evidence="2">
    <name type="scientific">Catovirus CTV1</name>
    <dbReference type="NCBI Taxonomy" id="1977631"/>
    <lineage>
        <taxon>Viruses</taxon>
        <taxon>Varidnaviria</taxon>
        <taxon>Bamfordvirae</taxon>
        <taxon>Nucleocytoviricota</taxon>
        <taxon>Megaviricetes</taxon>
        <taxon>Imitervirales</taxon>
        <taxon>Mimiviridae</taxon>
        <taxon>Klosneuvirinae</taxon>
        <taxon>Catovirus</taxon>
    </lineage>
</organism>
<protein>
    <submittedName>
        <fullName evidence="2">Copine</fullName>
    </submittedName>
</protein>
<evidence type="ECO:0000259" key="1">
    <source>
        <dbReference type="Pfam" id="PF07002"/>
    </source>
</evidence>
<evidence type="ECO:0000313" key="2">
    <source>
        <dbReference type="EMBL" id="ARF08795.1"/>
    </source>
</evidence>
<proteinExistence type="predicted"/>